<protein>
    <recommendedName>
        <fullName evidence="2">Dilute domain-containing protein</fullName>
    </recommendedName>
</protein>
<feature type="compositionally biased region" description="Polar residues" evidence="1">
    <location>
        <begin position="863"/>
        <end position="877"/>
    </location>
</feature>
<dbReference type="GeneID" id="80921875"/>
<feature type="region of interest" description="Disordered" evidence="1">
    <location>
        <begin position="804"/>
        <end position="885"/>
    </location>
</feature>
<dbReference type="AlphaFoldDB" id="A0AA35IVL7"/>
<dbReference type="PROSITE" id="PS51126">
    <property type="entry name" value="DILUTE"/>
    <property type="match status" value="1"/>
</dbReference>
<dbReference type="Gene3D" id="1.25.40.20">
    <property type="entry name" value="Ankyrin repeat-containing domain"/>
    <property type="match status" value="1"/>
</dbReference>
<feature type="compositionally biased region" description="Basic and acidic residues" evidence="1">
    <location>
        <begin position="825"/>
        <end position="844"/>
    </location>
</feature>
<keyword evidence="4" id="KW-1185">Reference proteome</keyword>
<dbReference type="InterPro" id="IPR052072">
    <property type="entry name" value="Vascular_dev_regulator"/>
</dbReference>
<evidence type="ECO:0000313" key="4">
    <source>
        <dbReference type="Proteomes" id="UP001161438"/>
    </source>
</evidence>
<evidence type="ECO:0000313" key="3">
    <source>
        <dbReference type="EMBL" id="CAI4036950.1"/>
    </source>
</evidence>
<dbReference type="InterPro" id="IPR037986">
    <property type="entry name" value="Myo5p-like_CBD_DIL"/>
</dbReference>
<evidence type="ECO:0000259" key="2">
    <source>
        <dbReference type="PROSITE" id="PS51126"/>
    </source>
</evidence>
<feature type="compositionally biased region" description="Basic and acidic residues" evidence="1">
    <location>
        <begin position="458"/>
        <end position="499"/>
    </location>
</feature>
<proteinExistence type="predicted"/>
<gene>
    <name evidence="3" type="primary">SMKI16G2470</name>
    <name evidence="3" type="ORF">SMKI_16G2470</name>
</gene>
<dbReference type="CDD" id="cd15473">
    <property type="entry name" value="Myo5p-like_CBD_DIL_ANK"/>
    <property type="match status" value="1"/>
</dbReference>
<dbReference type="PANTHER" id="PTHR16027:SF6">
    <property type="entry name" value="DILUTE DOMAIN-CONTAINING PROTEIN"/>
    <property type="match status" value="1"/>
</dbReference>
<reference evidence="3" key="1">
    <citation type="submission" date="2022-10" db="EMBL/GenBank/DDBJ databases">
        <authorList>
            <person name="Byrne P K."/>
        </authorList>
    </citation>
    <scope>NUCLEOTIDE SEQUENCE</scope>
    <source>
        <strain evidence="3">IFO1815</strain>
    </source>
</reference>
<name>A0AA35IVL7_SACMI</name>
<evidence type="ECO:0000256" key="1">
    <source>
        <dbReference type="SAM" id="MobiDB-lite"/>
    </source>
</evidence>
<accession>A0AA35IVL7</accession>
<dbReference type="GO" id="GO:0051020">
    <property type="term" value="F:GTPase binding"/>
    <property type="evidence" value="ECO:0007669"/>
    <property type="project" value="TreeGrafter"/>
</dbReference>
<feature type="region of interest" description="Disordered" evidence="1">
    <location>
        <begin position="458"/>
        <end position="500"/>
    </location>
</feature>
<dbReference type="InterPro" id="IPR002710">
    <property type="entry name" value="Dilute_dom"/>
</dbReference>
<dbReference type="PANTHER" id="PTHR16027">
    <property type="entry name" value="DILUTE DOMAIN-CONTAINING PROTEIN YPR089W"/>
    <property type="match status" value="1"/>
</dbReference>
<dbReference type="EMBL" id="OX365772">
    <property type="protein sequence ID" value="CAI4036950.1"/>
    <property type="molecule type" value="Genomic_DNA"/>
</dbReference>
<organism evidence="3 4">
    <name type="scientific">Saccharomyces mikatae IFO 1815</name>
    <dbReference type="NCBI Taxonomy" id="226126"/>
    <lineage>
        <taxon>Eukaryota</taxon>
        <taxon>Fungi</taxon>
        <taxon>Dikarya</taxon>
        <taxon>Ascomycota</taxon>
        <taxon>Saccharomycotina</taxon>
        <taxon>Saccharomycetes</taxon>
        <taxon>Saccharomycetales</taxon>
        <taxon>Saccharomycetaceae</taxon>
        <taxon>Saccharomyces</taxon>
    </lineage>
</organism>
<dbReference type="Pfam" id="PF01843">
    <property type="entry name" value="DIL"/>
    <property type="match status" value="2"/>
</dbReference>
<dbReference type="Proteomes" id="UP001161438">
    <property type="component" value="Chromosome 16"/>
</dbReference>
<dbReference type="SUPFAM" id="SSF48403">
    <property type="entry name" value="Ankyrin repeat"/>
    <property type="match status" value="1"/>
</dbReference>
<dbReference type="RefSeq" id="XP_056080067.1">
    <property type="nucleotide sequence ID" value="XM_056226338.1"/>
</dbReference>
<dbReference type="SMART" id="SM01132">
    <property type="entry name" value="DIL"/>
    <property type="match status" value="1"/>
</dbReference>
<feature type="compositionally biased region" description="Polar residues" evidence="1">
    <location>
        <begin position="808"/>
        <end position="820"/>
    </location>
</feature>
<feature type="domain" description="Dilute" evidence="2">
    <location>
        <begin position="359"/>
        <end position="742"/>
    </location>
</feature>
<dbReference type="InterPro" id="IPR036770">
    <property type="entry name" value="Ankyrin_rpt-contain_sf"/>
</dbReference>
<sequence>MDSVWDDVRVEKSTVDEPAISSSAQEKLALIKSTLFKLDQEDKLESNSWVQLVKLISDEDREEEFTTFKELLRKITDVNDKSITGVALIHYIIVFDRANYIELLHNNFSGAKLDLNLVDNVVGYTPLMWSFSLQRRNCCLELFNSFDEINFNMKNNAGLTAWDMVPPYSPLSEFLEQNNMFRYRDENQHEVSQISQPKGSFLMTDEDSTTKETFDNIDLQVAGLTLSSDANENLFLDSQDKNVNHSQGPTAFTDPMYTEDYHGAFEYDKLLADQYLEFSDFDIPQILNLLISLPQKEPHMTTYPAGLIYQCIRYADHKIKSKSLVESLINLSLTKILTSVSSNGAAGLISTEASLQAGDIVLQSYWLSCLSFLYYYLCRDESFFKRHPSVLQELINTIHSIIIELTSSIHCRLLSLIDSTLLAYTTIQDVRQTLYKKDWNFFKKRKQAKLLLKEKNRKQLKEQKKESHQKYQDQENRNEHDQRDENNSDERVSINDDNKSNTSLFYDKEILRHLYPPSFEEQMIPSPLKIVQIFGALSYVLNLHQTHPIFQQQCLSISVNWFATTLFNKILKDKKKRSLSRAHAIQIRLNLSTLESWIQNNDFCVPKPLLIDDFMWQRFPMTLIRDVGEIDLSDPILRNVASYKPVGENNKDMIYDMSNSLFYYQPFHKIAQIHLEPVFQLLQWLQVATTLDSEESLISTMNLLPRITPVQLLKSMEKYSYELNENKFNSKLKKFLINKIKENKMNKSNAYLQEHEIPYLVLPTIPEMTDLYSKGPDSHSFQPFLPGSIQDDVYEIHDTNFKQRQNEPRISQSNLNTLNSSDDEDRQKDETQRSTEDVDVREALDFENSALNGRNDDYFQELNIPSSTAQRPAWSNNDDMEQNPW</sequence>